<dbReference type="PANTHER" id="PTHR13742">
    <property type="entry name" value="RETINOBLASTOMA-ASSOCIATED PROTEIN RB -RELATED"/>
    <property type="match status" value="1"/>
</dbReference>
<dbReference type="PANTHER" id="PTHR13742:SF17">
    <property type="entry name" value="RE32990P-RELATED"/>
    <property type="match status" value="1"/>
</dbReference>
<dbReference type="InterPro" id="IPR036915">
    <property type="entry name" value="Cyclin-like_sf"/>
</dbReference>
<dbReference type="InterPro" id="IPR002720">
    <property type="entry name" value="RB_A"/>
</dbReference>
<dbReference type="EMBL" id="CAJPIN010090018">
    <property type="protein sequence ID" value="CAG2068429.1"/>
    <property type="molecule type" value="Genomic_DNA"/>
</dbReference>
<reference evidence="2" key="1">
    <citation type="submission" date="2021-03" db="EMBL/GenBank/DDBJ databases">
        <authorList>
            <person name="Tran Van P."/>
        </authorList>
    </citation>
    <scope>NUCLEOTIDE SEQUENCE</scope>
</reference>
<proteinExistence type="predicted"/>
<dbReference type="Proteomes" id="UP001153148">
    <property type="component" value="Unassembled WGS sequence"/>
</dbReference>
<name>A0ABN7PL07_TIMPD</name>
<dbReference type="SUPFAM" id="SSF47954">
    <property type="entry name" value="Cyclin-like"/>
    <property type="match status" value="1"/>
</dbReference>
<keyword evidence="3" id="KW-1185">Reference proteome</keyword>
<feature type="non-terminal residue" evidence="2">
    <location>
        <position position="127"/>
    </location>
</feature>
<sequence length="127" mass="15327">MGTLFCTQFTQQQPSNHPSMQIDFPRKRLQLGETLYYKLLENILLDERKKKPKDFDFSNLLEQDIFHQTLFACCLEIVIYSYNSQRKFPWILEALNLEPYYFYKVIEIIVRVEDQLSRDMVKHLNLV</sequence>
<dbReference type="Pfam" id="PF01858">
    <property type="entry name" value="RB_A"/>
    <property type="match status" value="1"/>
</dbReference>
<protein>
    <recommendedName>
        <fullName evidence="1">Retinoblastoma-associated protein A-box domain-containing protein</fullName>
    </recommendedName>
</protein>
<dbReference type="InterPro" id="IPR028309">
    <property type="entry name" value="RB_fam"/>
</dbReference>
<feature type="domain" description="Retinoblastoma-associated protein A-box" evidence="1">
    <location>
        <begin position="1"/>
        <end position="127"/>
    </location>
</feature>
<evidence type="ECO:0000259" key="1">
    <source>
        <dbReference type="SMART" id="SM01368"/>
    </source>
</evidence>
<evidence type="ECO:0000313" key="3">
    <source>
        <dbReference type="Proteomes" id="UP001153148"/>
    </source>
</evidence>
<gene>
    <name evidence="2" type="ORF">TPAB3V08_LOCUS15372</name>
</gene>
<organism evidence="2 3">
    <name type="scientific">Timema podura</name>
    <name type="common">Walking stick</name>
    <dbReference type="NCBI Taxonomy" id="61482"/>
    <lineage>
        <taxon>Eukaryota</taxon>
        <taxon>Metazoa</taxon>
        <taxon>Ecdysozoa</taxon>
        <taxon>Arthropoda</taxon>
        <taxon>Hexapoda</taxon>
        <taxon>Insecta</taxon>
        <taxon>Pterygota</taxon>
        <taxon>Neoptera</taxon>
        <taxon>Polyneoptera</taxon>
        <taxon>Phasmatodea</taxon>
        <taxon>Timematodea</taxon>
        <taxon>Timematoidea</taxon>
        <taxon>Timematidae</taxon>
        <taxon>Timema</taxon>
    </lineage>
</organism>
<accession>A0ABN7PL07</accession>
<comment type="caution">
    <text evidence="2">The sequence shown here is derived from an EMBL/GenBank/DDBJ whole genome shotgun (WGS) entry which is preliminary data.</text>
</comment>
<evidence type="ECO:0000313" key="2">
    <source>
        <dbReference type="EMBL" id="CAG2068429.1"/>
    </source>
</evidence>
<dbReference type="Gene3D" id="1.10.472.10">
    <property type="entry name" value="Cyclin-like"/>
    <property type="match status" value="1"/>
</dbReference>
<dbReference type="SMART" id="SM01368">
    <property type="entry name" value="RB_A"/>
    <property type="match status" value="1"/>
</dbReference>